<evidence type="ECO:0000256" key="2">
    <source>
        <dbReference type="ARBA" id="ARBA00022490"/>
    </source>
</evidence>
<reference evidence="6 7" key="1">
    <citation type="submission" date="2023-04" db="EMBL/GenBank/DDBJ databases">
        <title>Luteimonas endophyticus RD2P54.</title>
        <authorList>
            <person name="Sun J.-Q."/>
        </authorList>
    </citation>
    <scope>NUCLEOTIDE SEQUENCE [LARGE SCALE GENOMIC DNA]</scope>
    <source>
        <strain evidence="6 7">RD2P54</strain>
    </source>
</reference>
<keyword evidence="2 4" id="KW-0963">Cytoplasm</keyword>
<dbReference type="InterPro" id="IPR005623">
    <property type="entry name" value="Chaperone_NapD_NO3_reduct"/>
</dbReference>
<keyword evidence="7" id="KW-1185">Reference proteome</keyword>
<name>A0ABT6JDH7_9GAMM</name>
<comment type="subunit">
    <text evidence="4">Interacts with the cytoplasmic NapA precursor.</text>
</comment>
<accession>A0ABT6JDH7</accession>
<proteinExistence type="inferred from homology"/>
<comment type="subcellular location">
    <subcellularLocation>
        <location evidence="1 4">Cytoplasm</location>
    </subcellularLocation>
</comment>
<evidence type="ECO:0000313" key="7">
    <source>
        <dbReference type="Proteomes" id="UP001156940"/>
    </source>
</evidence>
<protein>
    <recommendedName>
        <fullName evidence="4">Chaperone NapD</fullName>
    </recommendedName>
    <alternativeName>
        <fullName evidence="4">NapA signal peptide-binding chaperone NapD</fullName>
    </alternativeName>
</protein>
<gene>
    <name evidence="4" type="primary">napD</name>
    <name evidence="6" type="ORF">QFW77_18080</name>
</gene>
<dbReference type="Gene3D" id="3.30.70.920">
    <property type="match status" value="1"/>
</dbReference>
<evidence type="ECO:0000256" key="4">
    <source>
        <dbReference type="HAMAP-Rule" id="MF_02200"/>
    </source>
</evidence>
<comment type="caution">
    <text evidence="6">The sequence shown here is derived from an EMBL/GenBank/DDBJ whole genome shotgun (WGS) entry which is preliminary data.</text>
</comment>
<dbReference type="Proteomes" id="UP001156940">
    <property type="component" value="Unassembled WGS sequence"/>
</dbReference>
<dbReference type="Pfam" id="PF03927">
    <property type="entry name" value="NapD"/>
    <property type="match status" value="1"/>
</dbReference>
<comment type="similarity">
    <text evidence="4">Belongs to the NapD family.</text>
</comment>
<keyword evidence="3 4" id="KW-0143">Chaperone</keyword>
<evidence type="ECO:0000256" key="1">
    <source>
        <dbReference type="ARBA" id="ARBA00004496"/>
    </source>
</evidence>
<dbReference type="EMBL" id="JARXRM010000046">
    <property type="protein sequence ID" value="MDH5824881.1"/>
    <property type="molecule type" value="Genomic_DNA"/>
</dbReference>
<dbReference type="PANTHER" id="PTHR38603:SF1">
    <property type="entry name" value="CHAPERONE NAPD"/>
    <property type="match status" value="1"/>
</dbReference>
<comment type="function">
    <text evidence="4">Chaperone for NapA, the catalytic subunit of the periplasmic nitrate reductase. It binds directly and specifically to the twin-arginine signal peptide of NapA, preventing premature interaction with the Tat translocase and premature export.</text>
</comment>
<evidence type="ECO:0000313" key="6">
    <source>
        <dbReference type="EMBL" id="MDH5824881.1"/>
    </source>
</evidence>
<organism evidence="6 7">
    <name type="scientific">Luteimonas endophytica</name>
    <dbReference type="NCBI Taxonomy" id="3042023"/>
    <lineage>
        <taxon>Bacteria</taxon>
        <taxon>Pseudomonadati</taxon>
        <taxon>Pseudomonadota</taxon>
        <taxon>Gammaproteobacteria</taxon>
        <taxon>Lysobacterales</taxon>
        <taxon>Lysobacteraceae</taxon>
        <taxon>Luteimonas</taxon>
    </lineage>
</organism>
<dbReference type="RefSeq" id="WP_280576239.1">
    <property type="nucleotide sequence ID" value="NZ_JARXRM010000046.1"/>
</dbReference>
<sequence length="107" mass="11040">MTAAAGARTDELHIASLVVQHRVEARAGLHAAAAGIGGLEIAIPGDHRSVLLQESPDTAGLMDCIDRLRALPGVLNVSLVYHHAEARASLEQPAPDHSPGAPHGHAS</sequence>
<feature type="region of interest" description="Disordered" evidence="5">
    <location>
        <begin position="88"/>
        <end position="107"/>
    </location>
</feature>
<evidence type="ECO:0000256" key="5">
    <source>
        <dbReference type="SAM" id="MobiDB-lite"/>
    </source>
</evidence>
<dbReference type="HAMAP" id="MF_02200">
    <property type="entry name" value="NapD"/>
    <property type="match status" value="1"/>
</dbReference>
<evidence type="ECO:0000256" key="3">
    <source>
        <dbReference type="ARBA" id="ARBA00023186"/>
    </source>
</evidence>
<dbReference type="PANTHER" id="PTHR38603">
    <property type="entry name" value="CHAPERONE NAPD"/>
    <property type="match status" value="1"/>
</dbReference>